<keyword evidence="1" id="KW-0812">Transmembrane</keyword>
<proteinExistence type="predicted"/>
<dbReference type="AlphaFoldDB" id="F5Y375"/>
<dbReference type="RefSeq" id="WP_013899395.1">
    <property type="nucleotide sequence ID" value="NC_015677.1"/>
</dbReference>
<accession>F5Y375</accession>
<dbReference type="KEGG" id="rta:Rta_01010"/>
<evidence type="ECO:0000313" key="2">
    <source>
        <dbReference type="EMBL" id="AEG91162.1"/>
    </source>
</evidence>
<reference evidence="3" key="1">
    <citation type="submission" date="2006-01" db="EMBL/GenBank/DDBJ databases">
        <title>Genome of the cyst-dividing bacterium Ramlibacter tataouinensis.</title>
        <authorList>
            <person name="Barakat M."/>
            <person name="Ortet P."/>
            <person name="De Luca G."/>
            <person name="Jourlin-Castelli C."/>
            <person name="Ansaldi M."/>
            <person name="Py B."/>
            <person name="Fichant G."/>
            <person name="Coutinho P."/>
            <person name="Voulhoux R."/>
            <person name="Bastien O."/>
            <person name="Roy S."/>
            <person name="Marechal E."/>
            <person name="Henrissat B."/>
            <person name="Quentin Y."/>
            <person name="Noirot P."/>
            <person name="Filloux A."/>
            <person name="Mejean V."/>
            <person name="DuBow M."/>
            <person name="Barras F."/>
            <person name="Heulin T."/>
        </authorList>
    </citation>
    <scope>NUCLEOTIDE SEQUENCE [LARGE SCALE GENOMIC DNA]</scope>
    <source>
        <strain evidence="3">ATCC BAA-407 / DSM 14655 / LMG 21543 / TTB310</strain>
    </source>
</reference>
<dbReference type="EMBL" id="CP000245">
    <property type="protein sequence ID" value="AEG91162.1"/>
    <property type="molecule type" value="Genomic_DNA"/>
</dbReference>
<dbReference type="HOGENOM" id="CLU_1990857_0_0_4"/>
<organism evidence="2 3">
    <name type="scientific">Ramlibacter tataouinensis (strain ATCC BAA-407 / DSM 14655 / LMG 21543 / TTB310)</name>
    <dbReference type="NCBI Taxonomy" id="365046"/>
    <lineage>
        <taxon>Bacteria</taxon>
        <taxon>Pseudomonadati</taxon>
        <taxon>Pseudomonadota</taxon>
        <taxon>Betaproteobacteria</taxon>
        <taxon>Burkholderiales</taxon>
        <taxon>Comamonadaceae</taxon>
        <taxon>Ramlibacter</taxon>
    </lineage>
</organism>
<reference evidence="2 3" key="2">
    <citation type="journal article" date="2011" name="PLoS ONE">
        <title>The Cyst-Dividing Bacterium Ramlibacter tataouinensis TTB310 Genome Reveals a Well-Stocked Toolbox for Adaptation to a Desert Environment.</title>
        <authorList>
            <person name="De Luca G."/>
            <person name="Barakat M."/>
            <person name="Ortet P."/>
            <person name="Fochesato S."/>
            <person name="Jourlin-Castelli C."/>
            <person name="Ansaldi M."/>
            <person name="Py B."/>
            <person name="Fichant G."/>
            <person name="Coutinho P.M."/>
            <person name="Voulhoux R."/>
            <person name="Bastien O."/>
            <person name="Marechal E."/>
            <person name="Henrissat B."/>
            <person name="Quentin Y."/>
            <person name="Noirot P."/>
            <person name="Filloux A."/>
            <person name="Mejean V."/>
            <person name="Dubow M.S."/>
            <person name="Barras F."/>
            <person name="Barbe V."/>
            <person name="Weissenbach J."/>
            <person name="Mihalcescu I."/>
            <person name="Vermeglio A."/>
            <person name="Achouak W."/>
            <person name="Heulin T."/>
        </authorList>
    </citation>
    <scope>NUCLEOTIDE SEQUENCE [LARGE SCALE GENOMIC DNA]</scope>
    <source>
        <strain evidence="3">ATCC BAA-407 / DSM 14655 / LMG 21543 / TTB310</strain>
    </source>
</reference>
<dbReference type="eggNOG" id="ENOG5033FBE">
    <property type="taxonomic scope" value="Bacteria"/>
</dbReference>
<dbReference type="Proteomes" id="UP000008385">
    <property type="component" value="Chromosome"/>
</dbReference>
<protein>
    <submittedName>
        <fullName evidence="2">Candidate membrane protein</fullName>
    </submittedName>
</protein>
<feature type="transmembrane region" description="Helical" evidence="1">
    <location>
        <begin position="64"/>
        <end position="87"/>
    </location>
</feature>
<gene>
    <name evidence="2" type="ordered locus">Rta_01010</name>
</gene>
<feature type="transmembrane region" description="Helical" evidence="1">
    <location>
        <begin position="99"/>
        <end position="119"/>
    </location>
</feature>
<evidence type="ECO:0000313" key="3">
    <source>
        <dbReference type="Proteomes" id="UP000008385"/>
    </source>
</evidence>
<feature type="transmembrane region" description="Helical" evidence="1">
    <location>
        <begin position="37"/>
        <end position="58"/>
    </location>
</feature>
<name>F5Y375_RAMTT</name>
<sequence length="125" mass="12989">MTVPLMLRTAAVLMFLTALGGLALAATRAKMDRPPSWMAIAHGLLATSSLTLLLYVGFTVGLPGLMWAGIAIVLAGAAVGLYLNLAYHERHKRLPVTPIALHGLITAVGLFIVALGAFGTGTNNP</sequence>
<keyword evidence="3" id="KW-1185">Reference proteome</keyword>
<evidence type="ECO:0000256" key="1">
    <source>
        <dbReference type="SAM" id="Phobius"/>
    </source>
</evidence>
<feature type="transmembrane region" description="Helical" evidence="1">
    <location>
        <begin position="6"/>
        <end position="25"/>
    </location>
</feature>
<keyword evidence="1" id="KW-0472">Membrane</keyword>
<keyword evidence="1" id="KW-1133">Transmembrane helix</keyword>